<dbReference type="GO" id="GO:0046872">
    <property type="term" value="F:metal ion binding"/>
    <property type="evidence" value="ECO:0007669"/>
    <property type="project" value="UniProtKB-KW"/>
</dbReference>
<dbReference type="InParanoid" id="A0A7J7DL19"/>
<comment type="caution">
    <text evidence="12">The sequence shown here is derived from an EMBL/GenBank/DDBJ whole genome shotgun (WGS) entry which is preliminary data.</text>
</comment>
<keyword evidence="7" id="KW-0560">Oxidoreductase</keyword>
<keyword evidence="13" id="KW-1185">Reference proteome</keyword>
<name>A0A7J7DL19_TRIWF</name>
<keyword evidence="8" id="KW-0408">Iron</keyword>
<dbReference type="EMBL" id="JAAARO010000006">
    <property type="protein sequence ID" value="KAF5746776.1"/>
    <property type="molecule type" value="Genomic_DNA"/>
</dbReference>
<dbReference type="PANTHER" id="PTHR31517:SF17">
    <property type="entry name" value="PEROXIDASE 6"/>
    <property type="match status" value="1"/>
</dbReference>
<keyword evidence="4" id="KW-0575">Peroxidase</keyword>
<dbReference type="Pfam" id="PF00141">
    <property type="entry name" value="peroxidase"/>
    <property type="match status" value="1"/>
</dbReference>
<evidence type="ECO:0000256" key="2">
    <source>
        <dbReference type="ARBA" id="ARBA00001970"/>
    </source>
</evidence>
<protein>
    <recommendedName>
        <fullName evidence="3">peroxidase</fullName>
        <ecNumber evidence="3">1.11.1.7</ecNumber>
    </recommendedName>
</protein>
<feature type="binding site" evidence="9">
    <location>
        <position position="77"/>
    </location>
    <ligand>
        <name>Ca(2+)</name>
        <dbReference type="ChEBI" id="CHEBI:29108"/>
        <label>2</label>
    </ligand>
</feature>
<evidence type="ECO:0000256" key="1">
    <source>
        <dbReference type="ARBA" id="ARBA00000189"/>
    </source>
</evidence>
<evidence type="ECO:0000256" key="9">
    <source>
        <dbReference type="PIRSR" id="PIRSR600823-3"/>
    </source>
</evidence>
<evidence type="ECO:0000313" key="13">
    <source>
        <dbReference type="Proteomes" id="UP000593562"/>
    </source>
</evidence>
<dbReference type="Proteomes" id="UP000593562">
    <property type="component" value="Unassembled WGS sequence"/>
</dbReference>
<comment type="similarity">
    <text evidence="10">Belongs to the peroxidase family.</text>
</comment>
<dbReference type="InterPro" id="IPR000823">
    <property type="entry name" value="Peroxidase_pln"/>
</dbReference>
<dbReference type="InterPro" id="IPR010255">
    <property type="entry name" value="Haem_peroxidase_sf"/>
</dbReference>
<gene>
    <name evidence="12" type="ORF">HS088_TW06G00951</name>
</gene>
<evidence type="ECO:0000256" key="10">
    <source>
        <dbReference type="RuleBase" id="RU004241"/>
    </source>
</evidence>
<evidence type="ECO:0000256" key="8">
    <source>
        <dbReference type="ARBA" id="ARBA00023004"/>
    </source>
</evidence>
<keyword evidence="5" id="KW-0349">Heme</keyword>
<evidence type="ECO:0000256" key="6">
    <source>
        <dbReference type="ARBA" id="ARBA00022723"/>
    </source>
</evidence>
<feature type="domain" description="Plant heme peroxidase family profile" evidence="11">
    <location>
        <begin position="10"/>
        <end position="163"/>
    </location>
</feature>
<comment type="catalytic activity">
    <reaction evidence="1">
        <text>2 a phenolic donor + H2O2 = 2 a phenolic radical donor + 2 H2O</text>
        <dbReference type="Rhea" id="RHEA:56136"/>
        <dbReference type="ChEBI" id="CHEBI:15377"/>
        <dbReference type="ChEBI" id="CHEBI:16240"/>
        <dbReference type="ChEBI" id="CHEBI:139520"/>
        <dbReference type="ChEBI" id="CHEBI:139521"/>
        <dbReference type="EC" id="1.11.1.7"/>
    </reaction>
</comment>
<comment type="cofactor">
    <cofactor evidence="9">
        <name>Ca(2+)</name>
        <dbReference type="ChEBI" id="CHEBI:29108"/>
    </cofactor>
    <text evidence="9">Binds 2 calcium ions per subunit.</text>
</comment>
<dbReference type="PROSITE" id="PS50873">
    <property type="entry name" value="PEROXIDASE_4"/>
    <property type="match status" value="1"/>
</dbReference>
<sequence length="171" mass="19427">MLTVRSNISCPQFHDIMQQISLEKQTASPATICLFFYDYMVNDCDASTLVSSTAFNRAERDDVEINLSLAEMSAFNDVMTPEKFDYMYYQNLQRGLGLLASNHEMAVDERTKPFVDLYSANQTEFFRDFAHAMEKSPYIGRERTHSFICKSMHGDDDDGGGEILIGDSLVL</sequence>
<keyword evidence="6 9" id="KW-0479">Metal-binding</keyword>
<evidence type="ECO:0000256" key="7">
    <source>
        <dbReference type="ARBA" id="ARBA00023002"/>
    </source>
</evidence>
<organism evidence="12 13">
    <name type="scientific">Tripterygium wilfordii</name>
    <name type="common">Thunder God vine</name>
    <dbReference type="NCBI Taxonomy" id="458696"/>
    <lineage>
        <taxon>Eukaryota</taxon>
        <taxon>Viridiplantae</taxon>
        <taxon>Streptophyta</taxon>
        <taxon>Embryophyta</taxon>
        <taxon>Tracheophyta</taxon>
        <taxon>Spermatophyta</taxon>
        <taxon>Magnoliopsida</taxon>
        <taxon>eudicotyledons</taxon>
        <taxon>Gunneridae</taxon>
        <taxon>Pentapetalae</taxon>
        <taxon>rosids</taxon>
        <taxon>fabids</taxon>
        <taxon>Celastrales</taxon>
        <taxon>Celastraceae</taxon>
        <taxon>Tripterygium</taxon>
    </lineage>
</organism>
<dbReference type="EC" id="1.11.1.7" evidence="3"/>
<comment type="cofactor">
    <cofactor evidence="2">
        <name>heme b</name>
        <dbReference type="ChEBI" id="CHEBI:60344"/>
    </cofactor>
</comment>
<evidence type="ECO:0000256" key="4">
    <source>
        <dbReference type="ARBA" id="ARBA00022559"/>
    </source>
</evidence>
<evidence type="ECO:0000313" key="12">
    <source>
        <dbReference type="EMBL" id="KAF5746776.1"/>
    </source>
</evidence>
<accession>A0A7J7DL19</accession>
<feature type="binding site" evidence="9">
    <location>
        <position position="85"/>
    </location>
    <ligand>
        <name>Ca(2+)</name>
        <dbReference type="ChEBI" id="CHEBI:29108"/>
        <label>2</label>
    </ligand>
</feature>
<evidence type="ECO:0000256" key="5">
    <source>
        <dbReference type="ARBA" id="ARBA00022617"/>
    </source>
</evidence>
<feature type="binding site" evidence="9">
    <location>
        <position position="80"/>
    </location>
    <ligand>
        <name>Ca(2+)</name>
        <dbReference type="ChEBI" id="CHEBI:29108"/>
        <label>2</label>
    </ligand>
</feature>
<evidence type="ECO:0000259" key="11">
    <source>
        <dbReference type="PROSITE" id="PS50873"/>
    </source>
</evidence>
<evidence type="ECO:0000256" key="3">
    <source>
        <dbReference type="ARBA" id="ARBA00012313"/>
    </source>
</evidence>
<keyword evidence="9" id="KW-0106">Calcium</keyword>
<dbReference type="SUPFAM" id="SSF48113">
    <property type="entry name" value="Heme-dependent peroxidases"/>
    <property type="match status" value="1"/>
</dbReference>
<dbReference type="GO" id="GO:0006979">
    <property type="term" value="P:response to oxidative stress"/>
    <property type="evidence" value="ECO:0007669"/>
    <property type="project" value="InterPro"/>
</dbReference>
<dbReference type="InterPro" id="IPR002016">
    <property type="entry name" value="Haem_peroxidase"/>
</dbReference>
<proteinExistence type="inferred from homology"/>
<reference evidence="12 13" key="1">
    <citation type="journal article" date="2020" name="Nat. Commun.">
        <title>Genome of Tripterygium wilfordii and identification of cytochrome P450 involved in triptolide biosynthesis.</title>
        <authorList>
            <person name="Tu L."/>
            <person name="Su P."/>
            <person name="Zhang Z."/>
            <person name="Gao L."/>
            <person name="Wang J."/>
            <person name="Hu T."/>
            <person name="Zhou J."/>
            <person name="Zhang Y."/>
            <person name="Zhao Y."/>
            <person name="Liu Y."/>
            <person name="Song Y."/>
            <person name="Tong Y."/>
            <person name="Lu Y."/>
            <person name="Yang J."/>
            <person name="Xu C."/>
            <person name="Jia M."/>
            <person name="Peters R.J."/>
            <person name="Huang L."/>
            <person name="Gao W."/>
        </authorList>
    </citation>
    <scope>NUCLEOTIDE SEQUENCE [LARGE SCALE GENOMIC DNA]</scope>
    <source>
        <strain evidence="13">cv. XIE 37</strain>
        <tissue evidence="12">Leaf</tissue>
    </source>
</reference>
<dbReference type="GO" id="GO:0140825">
    <property type="term" value="F:lactoperoxidase activity"/>
    <property type="evidence" value="ECO:0007669"/>
    <property type="project" value="UniProtKB-EC"/>
</dbReference>
<dbReference type="AlphaFoldDB" id="A0A7J7DL19"/>
<dbReference type="PANTHER" id="PTHR31517">
    <property type="match status" value="1"/>
</dbReference>
<dbReference type="GO" id="GO:0020037">
    <property type="term" value="F:heme binding"/>
    <property type="evidence" value="ECO:0007669"/>
    <property type="project" value="InterPro"/>
</dbReference>
<dbReference type="Gene3D" id="1.10.420.10">
    <property type="entry name" value="Peroxidase, domain 2"/>
    <property type="match status" value="1"/>
</dbReference>